<dbReference type="EMBL" id="LT598466">
    <property type="protein sequence ID" value="SCU83675.1"/>
    <property type="molecule type" value="Genomic_DNA"/>
</dbReference>
<dbReference type="GO" id="GO:1990112">
    <property type="term" value="C:RQC complex"/>
    <property type="evidence" value="ECO:0007669"/>
    <property type="project" value="TreeGrafter"/>
</dbReference>
<keyword evidence="3" id="KW-1185">Reference proteome</keyword>
<feature type="compositionally biased region" description="Basic and acidic residues" evidence="1">
    <location>
        <begin position="128"/>
        <end position="137"/>
    </location>
</feature>
<dbReference type="AlphaFoldDB" id="A0A1G4J2S0"/>
<dbReference type="GO" id="GO:0072344">
    <property type="term" value="P:rescue of stalled ribosome"/>
    <property type="evidence" value="ECO:0007669"/>
    <property type="project" value="TreeGrafter"/>
</dbReference>
<dbReference type="InterPro" id="IPR006994">
    <property type="entry name" value="TCF25/Rqc1"/>
</dbReference>
<sequence length="708" mass="80717">MSSRALRKLAGNNSLEATLAKLTGHPEDVAAVEDEPVNKKPVNIGFSALMGNDDDSSDEESVEEPKAPSPEPERIQTCTKSQKKKNRKAKKNEKKKKAPTGAPVDAANDAGHSSEEELDRIIRQFHKKDLEKQRESPSNDLESDYDTAKESEIEDSDDKIQSGFGIDINMDPGFTTFFAFSEFEKFFGHVDMRNLNPDNEFRLLFDDLSPESLADADSMTSTHVSPQVLRQLEKMKKHVGNWGGKDRRTAPNGSTVRRLAFTKIRDDWLPTPRGELTFRSLTPKELEQWQCWQRPEDWKDEIQNTLKFWKNSGLEFYKFDAVSTELNKKSLSEFFVNVVLQPDHEALINMISSRYPYCVPALLQVALILVRQGDKTNSNGLVERALFVFDRALKAHVRFNGLNCQLPYIFFHNRQFYLAIFRYIQIISQRGAASTASNWCKVLWSLSPLEDPFGCRYFMDHYLLANKEYNYLIKLSKSPLIGTYTQWYTFSLSLAFVLSYLKLDLATDARNELQKAFSAHTASFIRVFLEVLLGDPQKLGDVAQIKETKAQALESQAYVVRMKAAWGPSELSFLHSELVHIFENCHNKHEIGSGATREPVAESNFFVSGISVNLLRFAILSQESSLMACIPEEVWSHFEVYEFDVLAPNPIDRQSEEVVETIKSFTDERTLMMSQLEGMQDDELLNQVQQLSLQQLLDETQIQADNSE</sequence>
<gene>
    <name evidence="2" type="ORF">LAMI_0C04126G</name>
</gene>
<feature type="compositionally biased region" description="Basic residues" evidence="1">
    <location>
        <begin position="81"/>
        <end position="98"/>
    </location>
</feature>
<evidence type="ECO:0000313" key="2">
    <source>
        <dbReference type="EMBL" id="SCU83675.1"/>
    </source>
</evidence>
<feature type="compositionally biased region" description="Basic and acidic residues" evidence="1">
    <location>
        <begin position="63"/>
        <end position="74"/>
    </location>
</feature>
<proteinExistence type="predicted"/>
<protein>
    <submittedName>
        <fullName evidence="2">LAMI_0C04126g1_1</fullName>
    </submittedName>
</protein>
<feature type="region of interest" description="Disordered" evidence="1">
    <location>
        <begin position="26"/>
        <end position="115"/>
    </location>
</feature>
<organism evidence="2 3">
    <name type="scientific">Lachancea mirantina</name>
    <dbReference type="NCBI Taxonomy" id="1230905"/>
    <lineage>
        <taxon>Eukaryota</taxon>
        <taxon>Fungi</taxon>
        <taxon>Dikarya</taxon>
        <taxon>Ascomycota</taxon>
        <taxon>Saccharomycotina</taxon>
        <taxon>Saccharomycetes</taxon>
        <taxon>Saccharomycetales</taxon>
        <taxon>Saccharomycetaceae</taxon>
        <taxon>Lachancea</taxon>
    </lineage>
</organism>
<feature type="compositionally biased region" description="Acidic residues" evidence="1">
    <location>
        <begin position="52"/>
        <end position="62"/>
    </location>
</feature>
<dbReference type="OrthoDB" id="205993at2759"/>
<dbReference type="PANTHER" id="PTHR22684">
    <property type="entry name" value="NULP1-RELATED"/>
    <property type="match status" value="1"/>
</dbReference>
<feature type="region of interest" description="Disordered" evidence="1">
    <location>
        <begin position="128"/>
        <end position="158"/>
    </location>
</feature>
<accession>A0A1G4J2S0</accession>
<name>A0A1G4J2S0_9SACH</name>
<dbReference type="GO" id="GO:1990116">
    <property type="term" value="P:ribosome-associated ubiquitin-dependent protein catabolic process"/>
    <property type="evidence" value="ECO:0007669"/>
    <property type="project" value="TreeGrafter"/>
</dbReference>
<dbReference type="PANTHER" id="PTHR22684:SF0">
    <property type="entry name" value="RIBOSOME QUALITY CONTROL COMPLEX SUBUNIT TCF25"/>
    <property type="match status" value="1"/>
</dbReference>
<evidence type="ECO:0000256" key="1">
    <source>
        <dbReference type="SAM" id="MobiDB-lite"/>
    </source>
</evidence>
<dbReference type="STRING" id="1230905.A0A1G4J2S0"/>
<dbReference type="Proteomes" id="UP000191024">
    <property type="component" value="Chromosome C"/>
</dbReference>
<evidence type="ECO:0000313" key="3">
    <source>
        <dbReference type="Proteomes" id="UP000191024"/>
    </source>
</evidence>
<dbReference type="Pfam" id="PF04910">
    <property type="entry name" value="Tcf25"/>
    <property type="match status" value="1"/>
</dbReference>
<reference evidence="3" key="1">
    <citation type="submission" date="2016-03" db="EMBL/GenBank/DDBJ databases">
        <authorList>
            <person name="Devillers H."/>
        </authorList>
    </citation>
    <scope>NUCLEOTIDE SEQUENCE [LARGE SCALE GENOMIC DNA]</scope>
</reference>